<evidence type="ECO:0000256" key="3">
    <source>
        <dbReference type="ARBA" id="ARBA00022475"/>
    </source>
</evidence>
<dbReference type="Proteomes" id="UP000092389">
    <property type="component" value="Unassembled WGS sequence"/>
</dbReference>
<dbReference type="GO" id="GO:0005886">
    <property type="term" value="C:plasma membrane"/>
    <property type="evidence" value="ECO:0007669"/>
    <property type="project" value="UniProtKB-SubCell"/>
</dbReference>
<feature type="transmembrane region" description="Helical" evidence="7">
    <location>
        <begin position="207"/>
        <end position="225"/>
    </location>
</feature>
<evidence type="ECO:0000256" key="7">
    <source>
        <dbReference type="SAM" id="Phobius"/>
    </source>
</evidence>
<organism evidence="9 10">
    <name type="scientific">Mycobacterium mantenii</name>
    <dbReference type="NCBI Taxonomy" id="560555"/>
    <lineage>
        <taxon>Bacteria</taxon>
        <taxon>Bacillati</taxon>
        <taxon>Actinomycetota</taxon>
        <taxon>Actinomycetes</taxon>
        <taxon>Mycobacteriales</taxon>
        <taxon>Mycobacteriaceae</taxon>
        <taxon>Mycobacterium</taxon>
        <taxon>Mycobacterium avium complex (MAC)</taxon>
    </lineage>
</organism>
<evidence type="ECO:0000256" key="6">
    <source>
        <dbReference type="ARBA" id="ARBA00023136"/>
    </source>
</evidence>
<feature type="transmembrane region" description="Helical" evidence="7">
    <location>
        <begin position="183"/>
        <end position="201"/>
    </location>
</feature>
<dbReference type="NCBIfam" id="TIGR03920">
    <property type="entry name" value="T7SS_EccD"/>
    <property type="match status" value="1"/>
</dbReference>
<reference evidence="9 10" key="1">
    <citation type="submission" date="2016-06" db="EMBL/GenBank/DDBJ databases">
        <authorList>
            <person name="Kjaerup R.B."/>
            <person name="Dalgaard T.S."/>
            <person name="Juul-Madsen H.R."/>
        </authorList>
    </citation>
    <scope>NUCLEOTIDE SEQUENCE [LARGE SCALE GENOMIC DNA]</scope>
    <source>
        <strain evidence="9 10">E152</strain>
    </source>
</reference>
<feature type="transmembrane region" description="Helical" evidence="7">
    <location>
        <begin position="261"/>
        <end position="287"/>
    </location>
</feature>
<keyword evidence="6 7" id="KW-0472">Membrane</keyword>
<dbReference type="Pfam" id="PF19053">
    <property type="entry name" value="EccD"/>
    <property type="match status" value="1"/>
</dbReference>
<feature type="transmembrane region" description="Helical" evidence="7">
    <location>
        <begin position="118"/>
        <end position="139"/>
    </location>
</feature>
<accession>A0A1A2TEW5</accession>
<dbReference type="Gene3D" id="3.10.20.90">
    <property type="entry name" value="Phosphatidylinositol 3-kinase Catalytic Subunit, Chain A, domain 1"/>
    <property type="match status" value="1"/>
</dbReference>
<dbReference type="PIRSF" id="PIRSF017804">
    <property type="entry name" value="Secretion_EccD1"/>
    <property type="match status" value="1"/>
</dbReference>
<gene>
    <name evidence="9" type="ORF">A5683_18970</name>
</gene>
<evidence type="ECO:0000256" key="5">
    <source>
        <dbReference type="ARBA" id="ARBA00022989"/>
    </source>
</evidence>
<comment type="similarity">
    <text evidence="2">Belongs to the EccD/Snm4 family.</text>
</comment>
<feature type="transmembrane region" description="Helical" evidence="7">
    <location>
        <begin position="340"/>
        <end position="358"/>
    </location>
</feature>
<evidence type="ECO:0000259" key="8">
    <source>
        <dbReference type="Pfam" id="PF19053"/>
    </source>
</evidence>
<protein>
    <submittedName>
        <fullName evidence="9">Type VII secretion integral membrane protein EccD</fullName>
    </submittedName>
</protein>
<proteinExistence type="inferred from homology"/>
<dbReference type="EMBL" id="LZJU01000058">
    <property type="protein sequence ID" value="OBH77312.1"/>
    <property type="molecule type" value="Genomic_DNA"/>
</dbReference>
<evidence type="ECO:0000256" key="1">
    <source>
        <dbReference type="ARBA" id="ARBA00004651"/>
    </source>
</evidence>
<dbReference type="InterPro" id="IPR006707">
    <property type="entry name" value="T7SS_EccD"/>
</dbReference>
<dbReference type="InterPro" id="IPR024962">
    <property type="entry name" value="YukD-like"/>
</dbReference>
<sequence>MPASDTGLRRVSVHWDTTVVDVTLPAGLPVAVLIPPLVDILEVDHPDNGRYRLSVPGASGLDPSMTLAQHGIGDGAMLVLSRRGTPLPAPRYFDVAEAVSAALDAAAKPSGDASPGRAARLTGAAAAIVLTGVGGLVIARNTLGTNAIGDVATTVIVLVSAAALALGLSAVAHRGYRDSTAALTLSVIATAFAGVAGFVAVPGVPGAPNVLLAAVAAGVTSAVAMRVSGCGVVTLTAASCCAALIALAGLAGAISAAPWPVIASAAALASLGLLGVAARASIALAGLSPRPGTPDMAGIDPGGAEVHRRAVRAGSWLSGLLAGLSASATAGAVVTVLAGAPRLACTAFGTLTGALLLLRARSADEKRTLVFAISGIILAATTFAVAASRTPVHIPWVATATTISVAVAMYLGFVGAAIPASPVVRRCVGLLEWLVLAAMVPLTCWICGLYGTVRGLSLT</sequence>
<feature type="transmembrane region" description="Helical" evidence="7">
    <location>
        <begin position="430"/>
        <end position="453"/>
    </location>
</feature>
<evidence type="ECO:0000313" key="10">
    <source>
        <dbReference type="Proteomes" id="UP000092389"/>
    </source>
</evidence>
<comment type="subcellular location">
    <subcellularLocation>
        <location evidence="1">Cell membrane</location>
        <topology evidence="1">Multi-pass membrane protein</topology>
    </subcellularLocation>
</comment>
<name>A0A1A2TEW5_MYCNT</name>
<feature type="transmembrane region" description="Helical" evidence="7">
    <location>
        <begin position="394"/>
        <end position="418"/>
    </location>
</feature>
<dbReference type="OrthoDB" id="4156660at2"/>
<accession>A0A1A2TMR2</accession>
<feature type="transmembrane region" description="Helical" evidence="7">
    <location>
        <begin position="316"/>
        <end position="334"/>
    </location>
</feature>
<evidence type="ECO:0000313" key="9">
    <source>
        <dbReference type="EMBL" id="OBH77312.1"/>
    </source>
</evidence>
<keyword evidence="5 7" id="KW-1133">Transmembrane helix</keyword>
<feature type="domain" description="EccD-like transmembrane" evidence="8">
    <location>
        <begin position="120"/>
        <end position="456"/>
    </location>
</feature>
<dbReference type="RefSeq" id="WP_067833964.1">
    <property type="nucleotide sequence ID" value="NZ_LZJP01000083.1"/>
</dbReference>
<comment type="caution">
    <text evidence="9">The sequence shown here is derived from an EMBL/GenBank/DDBJ whole genome shotgun (WGS) entry which is preliminary data.</text>
</comment>
<dbReference type="AlphaFoldDB" id="A0A1A2TEW5"/>
<feature type="transmembrane region" description="Helical" evidence="7">
    <location>
        <begin position="232"/>
        <end position="255"/>
    </location>
</feature>
<evidence type="ECO:0000256" key="4">
    <source>
        <dbReference type="ARBA" id="ARBA00022692"/>
    </source>
</evidence>
<keyword evidence="3" id="KW-1003">Cell membrane</keyword>
<keyword evidence="4 7" id="KW-0812">Transmembrane</keyword>
<feature type="transmembrane region" description="Helical" evidence="7">
    <location>
        <begin position="151"/>
        <end position="171"/>
    </location>
</feature>
<dbReference type="Pfam" id="PF08817">
    <property type="entry name" value="YukD"/>
    <property type="match status" value="1"/>
</dbReference>
<feature type="transmembrane region" description="Helical" evidence="7">
    <location>
        <begin position="370"/>
        <end position="388"/>
    </location>
</feature>
<evidence type="ECO:0000256" key="2">
    <source>
        <dbReference type="ARBA" id="ARBA00006162"/>
    </source>
</evidence>
<dbReference type="InterPro" id="IPR044049">
    <property type="entry name" value="EccD_transm"/>
</dbReference>